<feature type="domain" description="Reverse transcriptase" evidence="1">
    <location>
        <begin position="144"/>
        <end position="327"/>
    </location>
</feature>
<accession>A0A2T7NMI7</accession>
<proteinExistence type="predicted"/>
<dbReference type="STRING" id="400727.A0A2T7NMI7"/>
<comment type="caution">
    <text evidence="2">The sequence shown here is derived from an EMBL/GenBank/DDBJ whole genome shotgun (WGS) entry which is preliminary data.</text>
</comment>
<gene>
    <name evidence="2" type="ORF">C0Q70_18188</name>
</gene>
<dbReference type="OrthoDB" id="5982854at2759"/>
<dbReference type="FunFam" id="3.10.10.10:FF:000003">
    <property type="entry name" value="Retrovirus-related Pol polyprotein from transposon 297-like Protein"/>
    <property type="match status" value="1"/>
</dbReference>
<name>A0A2T7NMI7_POMCA</name>
<dbReference type="PROSITE" id="PS50878">
    <property type="entry name" value="RT_POL"/>
    <property type="match status" value="1"/>
</dbReference>
<dbReference type="InterPro" id="IPR000477">
    <property type="entry name" value="RT_dom"/>
</dbReference>
<dbReference type="Proteomes" id="UP000245119">
    <property type="component" value="Linkage Group LG11"/>
</dbReference>
<dbReference type="PANTHER" id="PTHR37984">
    <property type="entry name" value="PROTEIN CBG26694"/>
    <property type="match status" value="1"/>
</dbReference>
<dbReference type="InterPro" id="IPR043502">
    <property type="entry name" value="DNA/RNA_pol_sf"/>
</dbReference>
<dbReference type="InterPro" id="IPR043128">
    <property type="entry name" value="Rev_trsase/Diguanyl_cyclase"/>
</dbReference>
<dbReference type="PANTHER" id="PTHR37984:SF8">
    <property type="entry name" value="CCHC-TYPE DOMAIN-CONTAINING PROTEIN"/>
    <property type="match status" value="1"/>
</dbReference>
<sequence>MIIAGTKVACQVDSGASVNVIPEKYAKHAPITPTKTKLTVYNGTSLAPKGKSILTVKNPMTGKSYHVSVDKITTTPKSPVPIDLPSSHILDAYPVLFSETQGNLPGVVHLEVDPTVPPVTAPSGRVPHAMKDKLSKELKRLTKRGEITPVDQPTDWVSRMVLATKKSGKLRVCIDPRPLNKALERERYPLPIMEDILPSLANAKLFSKLDLTDAYWHVHLDEESSLLTTFQTPYGRYRWKRQPFGTCVSSELFQKRLNIAIEGLHGVIPVSYDIVIYGSGHTTEEASVDHDKNLIDLLNRCRSIGIKLNKQKAEIRKTEITFLGHRITSEGLKIDPEKVKAVLDMPRPSNVEEVRRLCGLINYLSKFLPCLSQTLAS</sequence>
<keyword evidence="3" id="KW-1185">Reference proteome</keyword>
<dbReference type="SUPFAM" id="SSF56672">
    <property type="entry name" value="DNA/RNA polymerases"/>
    <property type="match status" value="1"/>
</dbReference>
<dbReference type="Pfam" id="PF00078">
    <property type="entry name" value="RVT_1"/>
    <property type="match status" value="1"/>
</dbReference>
<reference evidence="2 3" key="1">
    <citation type="submission" date="2018-04" db="EMBL/GenBank/DDBJ databases">
        <title>The genome of golden apple snail Pomacea canaliculata provides insight into stress tolerance and invasive adaptation.</title>
        <authorList>
            <person name="Liu C."/>
            <person name="Liu B."/>
            <person name="Ren Y."/>
            <person name="Zhang Y."/>
            <person name="Wang H."/>
            <person name="Li S."/>
            <person name="Jiang F."/>
            <person name="Yin L."/>
            <person name="Zhang G."/>
            <person name="Qian W."/>
            <person name="Fan W."/>
        </authorList>
    </citation>
    <scope>NUCLEOTIDE SEQUENCE [LARGE SCALE GENOMIC DNA]</scope>
    <source>
        <strain evidence="2">SZHN2017</strain>
        <tissue evidence="2">Muscle</tissue>
    </source>
</reference>
<evidence type="ECO:0000259" key="1">
    <source>
        <dbReference type="PROSITE" id="PS50878"/>
    </source>
</evidence>
<dbReference type="Gene3D" id="3.10.10.10">
    <property type="entry name" value="HIV Type 1 Reverse Transcriptase, subunit A, domain 1"/>
    <property type="match status" value="1"/>
</dbReference>
<protein>
    <recommendedName>
        <fullName evidence="1">Reverse transcriptase domain-containing protein</fullName>
    </recommendedName>
</protein>
<evidence type="ECO:0000313" key="3">
    <source>
        <dbReference type="Proteomes" id="UP000245119"/>
    </source>
</evidence>
<organism evidence="2 3">
    <name type="scientific">Pomacea canaliculata</name>
    <name type="common">Golden apple snail</name>
    <dbReference type="NCBI Taxonomy" id="400727"/>
    <lineage>
        <taxon>Eukaryota</taxon>
        <taxon>Metazoa</taxon>
        <taxon>Spiralia</taxon>
        <taxon>Lophotrochozoa</taxon>
        <taxon>Mollusca</taxon>
        <taxon>Gastropoda</taxon>
        <taxon>Caenogastropoda</taxon>
        <taxon>Architaenioglossa</taxon>
        <taxon>Ampullarioidea</taxon>
        <taxon>Ampullariidae</taxon>
        <taxon>Pomacea</taxon>
    </lineage>
</organism>
<dbReference type="InterPro" id="IPR050951">
    <property type="entry name" value="Retrovirus_Pol_polyprotein"/>
</dbReference>
<dbReference type="EMBL" id="PZQS01000011">
    <property type="protein sequence ID" value="PVD22378.1"/>
    <property type="molecule type" value="Genomic_DNA"/>
</dbReference>
<dbReference type="Gene3D" id="3.30.70.270">
    <property type="match status" value="2"/>
</dbReference>
<dbReference type="CDD" id="cd01647">
    <property type="entry name" value="RT_LTR"/>
    <property type="match status" value="1"/>
</dbReference>
<dbReference type="AlphaFoldDB" id="A0A2T7NMI7"/>
<evidence type="ECO:0000313" key="2">
    <source>
        <dbReference type="EMBL" id="PVD22378.1"/>
    </source>
</evidence>